<keyword evidence="3" id="KW-1185">Reference proteome</keyword>
<sequence>MDKQQKNHYNQQFEDPFSQLMFGGEFPPPTQNQPQNMNQPGSLQNSLQQQLQNVDIESLANNINNMMSLANELGPVVKQLSPLLELFKKK</sequence>
<dbReference type="EMBL" id="NPIA01000001">
    <property type="protein sequence ID" value="OZM58249.1"/>
    <property type="molecule type" value="Genomic_DNA"/>
</dbReference>
<evidence type="ECO:0000313" key="3">
    <source>
        <dbReference type="Proteomes" id="UP000217083"/>
    </source>
</evidence>
<dbReference type="Proteomes" id="UP000217083">
    <property type="component" value="Unassembled WGS sequence"/>
</dbReference>
<protein>
    <submittedName>
        <fullName evidence="2">Uncharacterized protein</fullName>
    </submittedName>
</protein>
<reference evidence="2 3" key="2">
    <citation type="submission" date="2017-09" db="EMBL/GenBank/DDBJ databases">
        <title>Bacillus patelloidae sp. nov., isolated from the intestinal tract of a marine limpet.</title>
        <authorList>
            <person name="Liu R."/>
            <person name="Dong C."/>
            <person name="Shao Z."/>
        </authorList>
    </citation>
    <scope>NUCLEOTIDE SEQUENCE [LARGE SCALE GENOMIC DNA]</scope>
    <source>
        <strain evidence="2 3">SA5d-4</strain>
    </source>
</reference>
<name>A0A263BWZ0_9BACI</name>
<gene>
    <name evidence="2" type="ORF">CIB95_01360</name>
</gene>
<proteinExistence type="predicted"/>
<evidence type="ECO:0000313" key="2">
    <source>
        <dbReference type="EMBL" id="OZM58249.1"/>
    </source>
</evidence>
<dbReference type="RefSeq" id="WP_094920821.1">
    <property type="nucleotide sequence ID" value="NZ_NPIA01000001.1"/>
</dbReference>
<reference evidence="3" key="1">
    <citation type="submission" date="2017-08" db="EMBL/GenBank/DDBJ databases">
        <authorList>
            <person name="Huang Z."/>
        </authorList>
    </citation>
    <scope>NUCLEOTIDE SEQUENCE [LARGE SCALE GENOMIC DNA]</scope>
    <source>
        <strain evidence="3">SA5d-4</strain>
    </source>
</reference>
<feature type="compositionally biased region" description="Low complexity" evidence="1">
    <location>
        <begin position="32"/>
        <end position="49"/>
    </location>
</feature>
<feature type="region of interest" description="Disordered" evidence="1">
    <location>
        <begin position="1"/>
        <end position="49"/>
    </location>
</feature>
<evidence type="ECO:0000256" key="1">
    <source>
        <dbReference type="SAM" id="MobiDB-lite"/>
    </source>
</evidence>
<dbReference type="AlphaFoldDB" id="A0A263BWZ0"/>
<comment type="caution">
    <text evidence="2">The sequence shown here is derived from an EMBL/GenBank/DDBJ whole genome shotgun (WGS) entry which is preliminary data.</text>
</comment>
<accession>A0A263BWZ0</accession>
<organism evidence="2 3">
    <name type="scientific">Lottiidibacillus patelloidae</name>
    <dbReference type="NCBI Taxonomy" id="2670334"/>
    <lineage>
        <taxon>Bacteria</taxon>
        <taxon>Bacillati</taxon>
        <taxon>Bacillota</taxon>
        <taxon>Bacilli</taxon>
        <taxon>Bacillales</taxon>
        <taxon>Bacillaceae</taxon>
        <taxon>Lottiidibacillus</taxon>
    </lineage>
</organism>